<organism evidence="7">
    <name type="scientific">Eucampia antarctica</name>
    <dbReference type="NCBI Taxonomy" id="49252"/>
    <lineage>
        <taxon>Eukaryota</taxon>
        <taxon>Sar</taxon>
        <taxon>Stramenopiles</taxon>
        <taxon>Ochrophyta</taxon>
        <taxon>Bacillariophyta</taxon>
        <taxon>Mediophyceae</taxon>
        <taxon>Biddulphiophycidae</taxon>
        <taxon>Hemiaulales</taxon>
        <taxon>Hemiaulaceae</taxon>
        <taxon>Eucampia</taxon>
    </lineage>
</organism>
<dbReference type="SUPFAM" id="SSF55418">
    <property type="entry name" value="eIF4e-like"/>
    <property type="match status" value="1"/>
</dbReference>
<dbReference type="InterPro" id="IPR023398">
    <property type="entry name" value="TIF_eIF4e-like"/>
</dbReference>
<keyword evidence="2 6" id="KW-0396">Initiation factor</keyword>
<evidence type="ECO:0000256" key="2">
    <source>
        <dbReference type="ARBA" id="ARBA00022540"/>
    </source>
</evidence>
<dbReference type="PANTHER" id="PTHR11960">
    <property type="entry name" value="EUKARYOTIC TRANSLATION INITIATION FACTOR 4E RELATED"/>
    <property type="match status" value="1"/>
</dbReference>
<sequence length="168" mass="19323">MKPLCSFSTIEDFWRYFNHLPKPSEVFFDGEGKKIVGNNDKVVEEYSLFKKGIEPEWGDVANKSGGEWFFRSHLESDVLNMYWQNMVMGVIGEAIEDGSDDGNGIPIVNGIRVVDKGKQYPMFRLEIWLSTKEQNARDRIRSKLIEVVTDGLPTSRKGSPKFEWKDHS</sequence>
<keyword evidence="5 6" id="KW-0648">Protein biosynthesis</keyword>
<dbReference type="PANTHER" id="PTHR11960:SF8">
    <property type="entry name" value="EUKARYOTIC TRANSLATION INITIATION FACTOR 4E1-RELATED"/>
    <property type="match status" value="1"/>
</dbReference>
<keyword evidence="4 6" id="KW-0694">RNA-binding</keyword>
<dbReference type="Pfam" id="PF01652">
    <property type="entry name" value="IF4E"/>
    <property type="match status" value="1"/>
</dbReference>
<evidence type="ECO:0000256" key="1">
    <source>
        <dbReference type="ARBA" id="ARBA00009860"/>
    </source>
</evidence>
<evidence type="ECO:0000313" key="8">
    <source>
        <dbReference type="EMBL" id="CAD9688484.1"/>
    </source>
</evidence>
<evidence type="ECO:0000256" key="5">
    <source>
        <dbReference type="ARBA" id="ARBA00022917"/>
    </source>
</evidence>
<dbReference type="Gene3D" id="3.30.760.10">
    <property type="entry name" value="RNA Cap, Translation Initiation Factor Eif4e"/>
    <property type="match status" value="1"/>
</dbReference>
<evidence type="ECO:0000256" key="4">
    <source>
        <dbReference type="ARBA" id="ARBA00022884"/>
    </source>
</evidence>
<dbReference type="InterPro" id="IPR001040">
    <property type="entry name" value="TIF_eIF_4E"/>
</dbReference>
<evidence type="ECO:0000256" key="6">
    <source>
        <dbReference type="RuleBase" id="RU004374"/>
    </source>
</evidence>
<dbReference type="EMBL" id="HBHI01022797">
    <property type="protein sequence ID" value="CAD9688484.1"/>
    <property type="molecule type" value="Transcribed_RNA"/>
</dbReference>
<evidence type="ECO:0008006" key="9">
    <source>
        <dbReference type="Google" id="ProtNLM"/>
    </source>
</evidence>
<reference evidence="7" key="1">
    <citation type="submission" date="2021-01" db="EMBL/GenBank/DDBJ databases">
        <authorList>
            <person name="Corre E."/>
            <person name="Pelletier E."/>
            <person name="Niang G."/>
            <person name="Scheremetjew M."/>
            <person name="Finn R."/>
            <person name="Kale V."/>
            <person name="Holt S."/>
            <person name="Cochrane G."/>
            <person name="Meng A."/>
            <person name="Brown T."/>
            <person name="Cohen L."/>
        </authorList>
    </citation>
    <scope>NUCLEOTIDE SEQUENCE</scope>
    <source>
        <strain evidence="7">CCMP1452</strain>
    </source>
</reference>
<dbReference type="AlphaFoldDB" id="A0A6U0SXB6"/>
<evidence type="ECO:0000313" key="7">
    <source>
        <dbReference type="EMBL" id="CAD9688481.1"/>
    </source>
</evidence>
<dbReference type="EMBL" id="HBHI01022796">
    <property type="protein sequence ID" value="CAD9688481.1"/>
    <property type="molecule type" value="Transcribed_RNA"/>
</dbReference>
<dbReference type="GO" id="GO:0000340">
    <property type="term" value="F:RNA 7-methylguanosine cap binding"/>
    <property type="evidence" value="ECO:0007669"/>
    <property type="project" value="TreeGrafter"/>
</dbReference>
<keyword evidence="3" id="KW-0810">Translation regulation</keyword>
<name>A0A6U0SXB6_9STRA</name>
<comment type="similarity">
    <text evidence="1 6">Belongs to the eukaryotic initiation factor 4E family.</text>
</comment>
<dbReference type="GO" id="GO:0016281">
    <property type="term" value="C:eukaryotic translation initiation factor 4F complex"/>
    <property type="evidence" value="ECO:0007669"/>
    <property type="project" value="TreeGrafter"/>
</dbReference>
<dbReference type="GO" id="GO:0003743">
    <property type="term" value="F:translation initiation factor activity"/>
    <property type="evidence" value="ECO:0007669"/>
    <property type="project" value="UniProtKB-KW"/>
</dbReference>
<accession>A0A6U0SXB6</accession>
<evidence type="ECO:0000256" key="3">
    <source>
        <dbReference type="ARBA" id="ARBA00022845"/>
    </source>
</evidence>
<dbReference type="GO" id="GO:0006417">
    <property type="term" value="P:regulation of translation"/>
    <property type="evidence" value="ECO:0007669"/>
    <property type="project" value="UniProtKB-KW"/>
</dbReference>
<protein>
    <recommendedName>
        <fullName evidence="9">Eukaryotic translation initiation factor 4E</fullName>
    </recommendedName>
</protein>
<gene>
    <name evidence="7" type="ORF">EANT1437_LOCUS11733</name>
    <name evidence="8" type="ORF">EANT1437_LOCUS11734</name>
</gene>
<proteinExistence type="inferred from homology"/>